<comment type="caution">
    <text evidence="2">The sequence shown here is derived from an EMBL/GenBank/DDBJ whole genome shotgun (WGS) entry which is preliminary data.</text>
</comment>
<dbReference type="AlphaFoldDB" id="A0A5A9XQ14"/>
<gene>
    <name evidence="2" type="ORF">ET418_01550</name>
</gene>
<reference evidence="2 3" key="1">
    <citation type="submission" date="2019-04" db="EMBL/GenBank/DDBJ databases">
        <title>Geobacter ruber sp. nov., ferric-reducing bacteria isolated from paddy soil.</title>
        <authorList>
            <person name="Xu Z."/>
            <person name="Masuda Y."/>
            <person name="Itoh H."/>
            <person name="Senoo K."/>
        </authorList>
    </citation>
    <scope>NUCLEOTIDE SEQUENCE [LARGE SCALE GENOMIC DNA]</scope>
    <source>
        <strain evidence="2 3">Red88</strain>
    </source>
</reference>
<evidence type="ECO:0008006" key="4">
    <source>
        <dbReference type="Google" id="ProtNLM"/>
    </source>
</evidence>
<dbReference type="EMBL" id="SRSD01000001">
    <property type="protein sequence ID" value="KAA0895232.1"/>
    <property type="molecule type" value="Genomic_DNA"/>
</dbReference>
<protein>
    <recommendedName>
        <fullName evidence="4">Lipoprotein</fullName>
    </recommendedName>
</protein>
<evidence type="ECO:0000313" key="2">
    <source>
        <dbReference type="EMBL" id="KAA0895232.1"/>
    </source>
</evidence>
<keyword evidence="3" id="KW-1185">Reference proteome</keyword>
<dbReference type="OrthoDB" id="5394260at2"/>
<keyword evidence="1" id="KW-0732">Signal</keyword>
<dbReference type="RefSeq" id="WP_149305813.1">
    <property type="nucleotide sequence ID" value="NZ_SRSD01000001.1"/>
</dbReference>
<proteinExistence type="predicted"/>
<evidence type="ECO:0000313" key="3">
    <source>
        <dbReference type="Proteomes" id="UP000324298"/>
    </source>
</evidence>
<sequence>MKRLILAALMGLTILIQAGCGNDGGHAQPTFVARILSDSTSDGDIARDSVTSVFTVTQGMSPSVQSVFAGIDPATGAEYRTFLDFPLTGTGGVPGNAVIASAFLDIVITSIQPQPLSGTIPIRIDLVSFQPPTLVGTDFDRTLQPALATTTIIPPISQSDFGGHVTVDVTGLMVEAQRLGLLNFQVRILRDLGIASPGLVEINDATGTNRGTLAPLLQVTYF</sequence>
<evidence type="ECO:0000256" key="1">
    <source>
        <dbReference type="SAM" id="SignalP"/>
    </source>
</evidence>
<dbReference type="Proteomes" id="UP000324298">
    <property type="component" value="Unassembled WGS sequence"/>
</dbReference>
<feature type="chain" id="PRO_5022663605" description="Lipoprotein" evidence="1">
    <location>
        <begin position="19"/>
        <end position="222"/>
    </location>
</feature>
<feature type="signal peptide" evidence="1">
    <location>
        <begin position="1"/>
        <end position="18"/>
    </location>
</feature>
<organism evidence="2 3">
    <name type="scientific">Oryzomonas rubra</name>
    <dbReference type="NCBI Taxonomy" id="2509454"/>
    <lineage>
        <taxon>Bacteria</taxon>
        <taxon>Pseudomonadati</taxon>
        <taxon>Thermodesulfobacteriota</taxon>
        <taxon>Desulfuromonadia</taxon>
        <taxon>Geobacterales</taxon>
        <taxon>Geobacteraceae</taxon>
        <taxon>Oryzomonas</taxon>
    </lineage>
</organism>
<name>A0A5A9XQ14_9BACT</name>
<accession>A0A5A9XQ14</accession>